<sequence>MHIRRRTKIVGVLFIVAASGAIILFVALPDSVLQQALAAAATVIAAVAIWFQIKAEKDVAIGEFIMNLNNSFNDNASIGRVYRRLVREKRLADRDQYDAMVYLTFFETCYLLHARRVVDIALLDDLFGYRFFVAMHNPDIQRIELIPDRYSYRNLITLYDIWRDHVRAQGRWGEYASSNELEEALGSEYGELLHSGAGRREGARRGSAA</sequence>
<proteinExistence type="predicted"/>
<keyword evidence="1" id="KW-1133">Transmembrane helix</keyword>
<feature type="transmembrane region" description="Helical" evidence="1">
    <location>
        <begin position="9"/>
        <end position="27"/>
    </location>
</feature>
<dbReference type="AlphaFoldDB" id="A0A0B4D293"/>
<keyword evidence="1" id="KW-0472">Membrane</keyword>
<organism evidence="2 3">
    <name type="scientific">Microbacterium hominis</name>
    <dbReference type="NCBI Taxonomy" id="162426"/>
    <lineage>
        <taxon>Bacteria</taxon>
        <taxon>Bacillati</taxon>
        <taxon>Actinomycetota</taxon>
        <taxon>Actinomycetes</taxon>
        <taxon>Micrococcales</taxon>
        <taxon>Microbacteriaceae</taxon>
        <taxon>Microbacterium</taxon>
    </lineage>
</organism>
<accession>A0A0B4D293</accession>
<dbReference type="EMBL" id="JWSZ01000008">
    <property type="protein sequence ID" value="KIC58390.1"/>
    <property type="molecule type" value="Genomic_DNA"/>
</dbReference>
<keyword evidence="1" id="KW-0812">Transmembrane</keyword>
<feature type="transmembrane region" description="Helical" evidence="1">
    <location>
        <begin position="33"/>
        <end position="51"/>
    </location>
</feature>
<dbReference type="Proteomes" id="UP000031202">
    <property type="component" value="Unassembled WGS sequence"/>
</dbReference>
<reference evidence="2 3" key="1">
    <citation type="submission" date="2014-12" db="EMBL/GenBank/DDBJ databases">
        <title>Genome sequencing of Microbacterium hominis TPW29.</title>
        <authorList>
            <person name="Tan P.W."/>
            <person name="Chan K.-G."/>
        </authorList>
    </citation>
    <scope>NUCLEOTIDE SEQUENCE [LARGE SCALE GENOMIC DNA]</scope>
    <source>
        <strain evidence="2 3">TPW29</strain>
    </source>
</reference>
<name>A0A0B4D293_9MICO</name>
<gene>
    <name evidence="2" type="ORF">RM52_06645</name>
</gene>
<evidence type="ECO:0000313" key="2">
    <source>
        <dbReference type="EMBL" id="KIC58390.1"/>
    </source>
</evidence>
<evidence type="ECO:0008006" key="4">
    <source>
        <dbReference type="Google" id="ProtNLM"/>
    </source>
</evidence>
<protein>
    <recommendedName>
        <fullName evidence="4">DUF4760 domain-containing protein</fullName>
    </recommendedName>
</protein>
<comment type="caution">
    <text evidence="2">The sequence shown here is derived from an EMBL/GenBank/DDBJ whole genome shotgun (WGS) entry which is preliminary data.</text>
</comment>
<dbReference type="RefSeq" id="WP_039414667.1">
    <property type="nucleotide sequence ID" value="NZ_JWSZ01000008.1"/>
</dbReference>
<evidence type="ECO:0000256" key="1">
    <source>
        <dbReference type="SAM" id="Phobius"/>
    </source>
</evidence>
<evidence type="ECO:0000313" key="3">
    <source>
        <dbReference type="Proteomes" id="UP000031202"/>
    </source>
</evidence>